<dbReference type="InterPro" id="IPR029063">
    <property type="entry name" value="SAM-dependent_MTases_sf"/>
</dbReference>
<dbReference type="Pfam" id="PF20465">
    <property type="entry name" value="MmeI_hel"/>
    <property type="match status" value="1"/>
</dbReference>
<evidence type="ECO:0000256" key="1">
    <source>
        <dbReference type="ARBA" id="ARBA00011900"/>
    </source>
</evidence>
<dbReference type="InterPro" id="IPR046820">
    <property type="entry name" value="MmeI_TRD"/>
</dbReference>
<dbReference type="Pfam" id="PF20467">
    <property type="entry name" value="MmeI_C"/>
    <property type="match status" value="1"/>
</dbReference>
<feature type="domain" description="MmeI-like C-terminal" evidence="8">
    <location>
        <begin position="864"/>
        <end position="946"/>
    </location>
</feature>
<name>A0A939KBT6_9BURK</name>
<comment type="caution">
    <text evidence="10">The sequence shown here is derived from an EMBL/GenBank/DDBJ whole genome shotgun (WGS) entry which is preliminary data.</text>
</comment>
<dbReference type="EC" id="2.1.1.72" evidence="1"/>
<keyword evidence="3" id="KW-0808">Transferase</keyword>
<proteinExistence type="predicted"/>
<dbReference type="SUPFAM" id="SSF53335">
    <property type="entry name" value="S-adenosyl-L-methionine-dependent methyltransferases"/>
    <property type="match status" value="1"/>
</dbReference>
<feature type="domain" description="MmeI-like N-terminal" evidence="5">
    <location>
        <begin position="11"/>
        <end position="173"/>
    </location>
</feature>
<protein>
    <recommendedName>
        <fullName evidence="1">site-specific DNA-methyltransferase (adenine-specific)</fullName>
        <ecNumber evidence="1">2.1.1.72</ecNumber>
    </recommendedName>
</protein>
<evidence type="ECO:0000256" key="2">
    <source>
        <dbReference type="ARBA" id="ARBA00022603"/>
    </source>
</evidence>
<feature type="domain" description="MmeI-like DNA-methyltransferase" evidence="9">
    <location>
        <begin position="334"/>
        <end position="622"/>
    </location>
</feature>
<dbReference type="InterPro" id="IPR046816">
    <property type="entry name" value="MmeI_Mtase"/>
</dbReference>
<dbReference type="InterPro" id="IPR050953">
    <property type="entry name" value="N4_N6_ade-DNA_methylase"/>
</dbReference>
<keyword evidence="11" id="KW-1185">Reference proteome</keyword>
<evidence type="ECO:0000259" key="8">
    <source>
        <dbReference type="Pfam" id="PF20467"/>
    </source>
</evidence>
<gene>
    <name evidence="10" type="ORF">J1777_08490</name>
</gene>
<dbReference type="PANTHER" id="PTHR33841">
    <property type="entry name" value="DNA METHYLTRANSFERASE YEEA-RELATED"/>
    <property type="match status" value="1"/>
</dbReference>
<evidence type="ECO:0000259" key="5">
    <source>
        <dbReference type="Pfam" id="PF20464"/>
    </source>
</evidence>
<evidence type="ECO:0000256" key="3">
    <source>
        <dbReference type="ARBA" id="ARBA00022679"/>
    </source>
</evidence>
<feature type="domain" description="MmeI-like helicase spacer" evidence="6">
    <location>
        <begin position="179"/>
        <end position="258"/>
    </location>
</feature>
<sequence length="966" mass="107822">MPLSWNEIKSRALAFSRTWADAANEDAQAKPFWIDFFEIFGITNKRVASFEHNVKKHGGGQGFVDLFWPGMLLVEQKSRGKNLDAAFDQALGYFPGIAERDLPQLIVVCDFARFRVHDLANGQVTEFALADLHQHVRLFGFIAGYKVQTIQAQDPVNIRAAERMGRLHDALHASGYDGHPLQVLLVRLLFCLFADDTGIFQPAQALRQFIEERTSEDGSDLGPRLAQLFQVLNTPEDKRSKNLDEQLAAFPYINGKLFEEPLPLADFNATMRTALLDACALDWSAISPAIFGSLFQSIMDEKARRNLGAHYTSEENILKLIRPLFLDALWAEFHKVKNNKNRLFDFHKKLRHLTFFDPACGCGNFLVMSYRELRLLELEVLRASHKLSGQGGQQALDVHQLISLNVDQFYGIEIEEFPAQIAQVALWLVDHQMNLRVSEEFGLYFARIPLKNSPHIVHGNALTLDWEEVLPAQRCSYVLGNPPFLGKKEQSAAQKADFECVMGHIKGFGVLDFVAAWYVKATRYMQGAGAWQAQAGPHTVPAAPKSAQPAPATPLRVAFVSTNSITQGEQVGVLWGWMLAQGVHIHFAHRTFSWTNEAKGKAAVHCVIVGFGLQDVAEKTIFEYEDIKGEALAVPATHINPYLIDGPDLLITAQKNAFPNVPPVSYGSFALDGGHFTINAEERAELLSADPKAADYLRPFIGGEEFLHSTPRWCLWLLNAPPATLKSMPSVIKRIEAVRHWRTSRDRETTKKLALTPTVFAEIRQPGTHYVAIPTVSSERRHFIPMGFLEPSIVASNQLYIVPSATLYHFGILSSTMHNAWVRAVCGRLESRYRYSAAIVYNTFPWPDLPEKLEPNQPQTPAHKAQTAIEKAAQAVLDARAQFPGSSLADLYDPLTMPPALLKAHQKLDAAVDAAYALVGGKKTWKNDAERVAFLFERYQHLTSLLPAVKGKGKEKTKGKAGRKQA</sequence>
<keyword evidence="2 10" id="KW-0489">Methyltransferase</keyword>
<dbReference type="GO" id="GO:0032259">
    <property type="term" value="P:methylation"/>
    <property type="evidence" value="ECO:0007669"/>
    <property type="project" value="UniProtKB-KW"/>
</dbReference>
<comment type="catalytic activity">
    <reaction evidence="4">
        <text>a 2'-deoxyadenosine in DNA + S-adenosyl-L-methionine = an N(6)-methyl-2'-deoxyadenosine in DNA + S-adenosyl-L-homocysteine + H(+)</text>
        <dbReference type="Rhea" id="RHEA:15197"/>
        <dbReference type="Rhea" id="RHEA-COMP:12418"/>
        <dbReference type="Rhea" id="RHEA-COMP:12419"/>
        <dbReference type="ChEBI" id="CHEBI:15378"/>
        <dbReference type="ChEBI" id="CHEBI:57856"/>
        <dbReference type="ChEBI" id="CHEBI:59789"/>
        <dbReference type="ChEBI" id="CHEBI:90615"/>
        <dbReference type="ChEBI" id="CHEBI:90616"/>
        <dbReference type="EC" id="2.1.1.72"/>
    </reaction>
</comment>
<feature type="domain" description="MmeI-like target recognition" evidence="7">
    <location>
        <begin position="645"/>
        <end position="849"/>
    </location>
</feature>
<dbReference type="InterPro" id="IPR046819">
    <property type="entry name" value="MmeI_hel"/>
</dbReference>
<dbReference type="Gene3D" id="3.40.50.150">
    <property type="entry name" value="Vaccinia Virus protein VP39"/>
    <property type="match status" value="1"/>
</dbReference>
<dbReference type="Pfam" id="PF20473">
    <property type="entry name" value="MmeI_Mtase"/>
    <property type="match status" value="1"/>
</dbReference>
<reference evidence="10" key="1">
    <citation type="submission" date="2021-03" db="EMBL/GenBank/DDBJ databases">
        <title>Comamonas denitrificans.</title>
        <authorList>
            <person name="Finster K."/>
        </authorList>
    </citation>
    <scope>NUCLEOTIDE SEQUENCE</scope>
    <source>
        <strain evidence="10">MM2021_4</strain>
    </source>
</reference>
<dbReference type="PANTHER" id="PTHR33841:SF1">
    <property type="entry name" value="DNA METHYLTRANSFERASE A"/>
    <property type="match status" value="1"/>
</dbReference>
<dbReference type="InterPro" id="IPR046818">
    <property type="entry name" value="MmeI_C"/>
</dbReference>
<accession>A0A939KBT6</accession>
<dbReference type="EMBL" id="JAFNME010000016">
    <property type="protein sequence ID" value="MBO1249857.1"/>
    <property type="molecule type" value="Genomic_DNA"/>
</dbReference>
<evidence type="ECO:0000256" key="4">
    <source>
        <dbReference type="ARBA" id="ARBA00047942"/>
    </source>
</evidence>
<dbReference type="AlphaFoldDB" id="A0A939KBT6"/>
<evidence type="ECO:0000313" key="10">
    <source>
        <dbReference type="EMBL" id="MBO1249857.1"/>
    </source>
</evidence>
<dbReference type="Pfam" id="PF20464">
    <property type="entry name" value="MmeI_N"/>
    <property type="match status" value="1"/>
</dbReference>
<organism evidence="10 11">
    <name type="scientific">Comamonas denitrificans</name>
    <dbReference type="NCBI Taxonomy" id="117506"/>
    <lineage>
        <taxon>Bacteria</taxon>
        <taxon>Pseudomonadati</taxon>
        <taxon>Pseudomonadota</taxon>
        <taxon>Betaproteobacteria</taxon>
        <taxon>Burkholderiales</taxon>
        <taxon>Comamonadaceae</taxon>
        <taxon>Comamonas</taxon>
    </lineage>
</organism>
<evidence type="ECO:0000259" key="9">
    <source>
        <dbReference type="Pfam" id="PF20473"/>
    </source>
</evidence>
<dbReference type="RefSeq" id="WP_207575324.1">
    <property type="nucleotide sequence ID" value="NZ_JAFNME010000016.1"/>
</dbReference>
<dbReference type="Pfam" id="PF20466">
    <property type="entry name" value="MmeI_TRD"/>
    <property type="match status" value="1"/>
</dbReference>
<evidence type="ECO:0000313" key="11">
    <source>
        <dbReference type="Proteomes" id="UP000664731"/>
    </source>
</evidence>
<dbReference type="Proteomes" id="UP000664731">
    <property type="component" value="Unassembled WGS sequence"/>
</dbReference>
<evidence type="ECO:0000259" key="7">
    <source>
        <dbReference type="Pfam" id="PF20466"/>
    </source>
</evidence>
<evidence type="ECO:0000259" key="6">
    <source>
        <dbReference type="Pfam" id="PF20465"/>
    </source>
</evidence>
<dbReference type="InterPro" id="IPR046817">
    <property type="entry name" value="MmeI_N"/>
</dbReference>
<dbReference type="GO" id="GO:0009007">
    <property type="term" value="F:site-specific DNA-methyltransferase (adenine-specific) activity"/>
    <property type="evidence" value="ECO:0007669"/>
    <property type="project" value="UniProtKB-EC"/>
</dbReference>